<dbReference type="InterPro" id="IPR013187">
    <property type="entry name" value="F-box-assoc_dom_typ3"/>
</dbReference>
<feature type="domain" description="F-box" evidence="1">
    <location>
        <begin position="19"/>
        <end position="59"/>
    </location>
</feature>
<dbReference type="InterPro" id="IPR050796">
    <property type="entry name" value="SCF_F-box_component"/>
</dbReference>
<dbReference type="InterPro" id="IPR001810">
    <property type="entry name" value="F-box_dom"/>
</dbReference>
<evidence type="ECO:0000313" key="3">
    <source>
        <dbReference type="Proteomes" id="UP000027120"/>
    </source>
</evidence>
<dbReference type="AlphaFoldDB" id="A0A067FLR8"/>
<evidence type="ECO:0000313" key="2">
    <source>
        <dbReference type="EMBL" id="KDO68354.1"/>
    </source>
</evidence>
<dbReference type="SMR" id="A0A067FLR8"/>
<dbReference type="Pfam" id="PF08268">
    <property type="entry name" value="FBA_3"/>
    <property type="match status" value="1"/>
</dbReference>
<proteinExistence type="predicted"/>
<dbReference type="PANTHER" id="PTHR31672">
    <property type="entry name" value="BNACNNG10540D PROTEIN"/>
    <property type="match status" value="1"/>
</dbReference>
<dbReference type="Proteomes" id="UP000027120">
    <property type="component" value="Unassembled WGS sequence"/>
</dbReference>
<dbReference type="Pfam" id="PF00646">
    <property type="entry name" value="F-box"/>
    <property type="match status" value="1"/>
</dbReference>
<dbReference type="CDD" id="cd22157">
    <property type="entry name" value="F-box_AtFBW1-like"/>
    <property type="match status" value="1"/>
</dbReference>
<evidence type="ECO:0000259" key="1">
    <source>
        <dbReference type="SMART" id="SM00256"/>
    </source>
</evidence>
<gene>
    <name evidence="2" type="ORF">CISIN_1g016560mg</name>
</gene>
<dbReference type="InterPro" id="IPR017451">
    <property type="entry name" value="F-box-assoc_interact_dom"/>
</dbReference>
<accession>A0A067FLR8</accession>
<dbReference type="InterPro" id="IPR036047">
    <property type="entry name" value="F-box-like_dom_sf"/>
</dbReference>
<sequence length="387" mass="45087">MEENEEKVKVTGKKEKQDLPQDIIHDMLWRLPGKSLLRFKSICKNWCNTISHPDFEELNVQQLMSKIRINVYSPKDAHHAYKCASFELQEKGLSAKQLTSFYLTPKFAVWIEDSFSNLLLYRAHDPVGMPFEINLYVFDTVTHELKHLPEIKGCYDHTSRCSFMCIESTKQYKLIIFQYYELLSLAAMCSFFSLNNQSDNKWRAYKLPGFQRVMKSCSLISLNGVLHWIAQDFGLHFGAFIQTMDIETEEFMRIIEVPCQPCAEYSRVIMNYNLLEMKGSLGLMKAASHDELVIWVLKDSVRSQWIQQHKIFVLSMVHRPSCLTSFIYDIFQPLLVLESCKTTYLMVAVGGESKLYWYNMETKELRHIAISSDSISTCSLRTIYSNQ</sequence>
<dbReference type="SMART" id="SM00256">
    <property type="entry name" value="FBOX"/>
    <property type="match status" value="1"/>
</dbReference>
<dbReference type="PANTHER" id="PTHR31672:SF13">
    <property type="entry name" value="F-BOX PROTEIN CPR30-LIKE"/>
    <property type="match status" value="1"/>
</dbReference>
<dbReference type="NCBIfam" id="TIGR01640">
    <property type="entry name" value="F_box_assoc_1"/>
    <property type="match status" value="1"/>
</dbReference>
<keyword evidence="3" id="KW-1185">Reference proteome</keyword>
<dbReference type="EMBL" id="KK784895">
    <property type="protein sequence ID" value="KDO68354.1"/>
    <property type="molecule type" value="Genomic_DNA"/>
</dbReference>
<protein>
    <recommendedName>
        <fullName evidence="1">F-box domain-containing protein</fullName>
    </recommendedName>
</protein>
<dbReference type="SUPFAM" id="SSF81383">
    <property type="entry name" value="F-box domain"/>
    <property type="match status" value="1"/>
</dbReference>
<organism evidence="2 3">
    <name type="scientific">Citrus sinensis</name>
    <name type="common">Sweet orange</name>
    <name type="synonym">Citrus aurantium var. sinensis</name>
    <dbReference type="NCBI Taxonomy" id="2711"/>
    <lineage>
        <taxon>Eukaryota</taxon>
        <taxon>Viridiplantae</taxon>
        <taxon>Streptophyta</taxon>
        <taxon>Embryophyta</taxon>
        <taxon>Tracheophyta</taxon>
        <taxon>Spermatophyta</taxon>
        <taxon>Magnoliopsida</taxon>
        <taxon>eudicotyledons</taxon>
        <taxon>Gunneridae</taxon>
        <taxon>Pentapetalae</taxon>
        <taxon>rosids</taxon>
        <taxon>malvids</taxon>
        <taxon>Sapindales</taxon>
        <taxon>Rutaceae</taxon>
        <taxon>Aurantioideae</taxon>
        <taxon>Citrus</taxon>
    </lineage>
</organism>
<reference evidence="2 3" key="1">
    <citation type="submission" date="2014-04" db="EMBL/GenBank/DDBJ databases">
        <authorList>
            <consortium name="International Citrus Genome Consortium"/>
            <person name="Gmitter F."/>
            <person name="Chen C."/>
            <person name="Farmerie W."/>
            <person name="Harkins T."/>
            <person name="Desany B."/>
            <person name="Mohiuddin M."/>
            <person name="Kodira C."/>
            <person name="Borodovsky M."/>
            <person name="Lomsadze A."/>
            <person name="Burns P."/>
            <person name="Jenkins J."/>
            <person name="Prochnik S."/>
            <person name="Shu S."/>
            <person name="Chapman J."/>
            <person name="Pitluck S."/>
            <person name="Schmutz J."/>
            <person name="Rokhsar D."/>
        </authorList>
    </citation>
    <scope>NUCLEOTIDE SEQUENCE</scope>
</reference>
<name>A0A067FLR8_CITSI</name>